<feature type="non-terminal residue" evidence="7">
    <location>
        <position position="778"/>
    </location>
</feature>
<dbReference type="PANTHER" id="PTHR12346">
    <property type="entry name" value="SIN3B-RELATED"/>
    <property type="match status" value="1"/>
</dbReference>
<feature type="region of interest" description="Disordered" evidence="5">
    <location>
        <begin position="182"/>
        <end position="207"/>
    </location>
</feature>
<accession>A0ABQ6MRP5</accession>
<dbReference type="Pfam" id="PF08295">
    <property type="entry name" value="Sin3_corepress"/>
    <property type="match status" value="1"/>
</dbReference>
<sequence>PAPAASLARPAPPPAPASRAAAAPAGGSGAPHQPVEFDHAISYVTTIKKRFANEPETYKAFLEILHTYQKEQRGIKDVLEQVSTLFADHPDLLKEFTYFLPDAVQEQAKERLNRAAADSELRRQQRDLQAGMAYAQGGAHQQEFYRMQQQNMQQALQGGGFRGGYRPAAPMRGGYGMPRHQKIVDMTKPPPQQQQRARKSQQQRSNAQNMSFAYNAGVEKQFFDQVKDTMTSSSRDGGAWAEFLKCLDMYSQEVLTRAEMLQLVEDLFGKHNDLFQEFKAILAASSSAEVIHDDTWYSVPLSEIDFSRCRKCTPSYRALPRDYPNPPCSERSDEEGKVLNNVWVSLPVGSEESYTFRHMRKNQYEEALFRCEDERFEIDMVLDANHSTLRVLEPLVEEISLLQQNEAALSGGGAVTPDGEDRAPVSQNGVGGARFQYKLDKRTLSVMHVTSILRIYGDAGPEILEMMYKNPSATIPVVYKRLKQKDKEFRKGRETLNKRWKDLVEHNYTKSLDHRSFYFRQGDKKNTGTRALITELIGKAITKTPTAENPLATVSNPGPHITATFPADAACAHRDAHKLVMYAVEKSSLSPSDKERAGRMWRDFLGPLLGYDRTWLYSGASLDDDAPVDPIPAGTLVATKFGNGTVEAFSETGFYRVKLDFATASLRPSQIHCSTLPVEGSALHTAYTSKDKTSLPADHKFVLGTSSLFVFMRLYHLIVSRLLTAKKLSHNPQGDVAVALPHVALEGVEQTPRSAAHTYDTFLSLLCSQVEGHSDATR</sequence>
<keyword evidence="2" id="KW-0678">Repressor</keyword>
<comment type="caution">
    <text evidence="7">The sequence shown here is derived from an EMBL/GenBank/DDBJ whole genome shotgun (WGS) entry which is preliminary data.</text>
</comment>
<dbReference type="InterPro" id="IPR013194">
    <property type="entry name" value="HDAC_interact_dom"/>
</dbReference>
<evidence type="ECO:0000313" key="8">
    <source>
        <dbReference type="Proteomes" id="UP001165060"/>
    </source>
</evidence>
<dbReference type="Gene3D" id="1.20.1160.11">
    <property type="entry name" value="Paired amphipathic helix"/>
    <property type="match status" value="2"/>
</dbReference>
<reference evidence="7 8" key="1">
    <citation type="journal article" date="2023" name="Commun. Biol.">
        <title>Genome analysis of Parmales, the sister group of diatoms, reveals the evolutionary specialization of diatoms from phago-mixotrophs to photoautotrophs.</title>
        <authorList>
            <person name="Ban H."/>
            <person name="Sato S."/>
            <person name="Yoshikawa S."/>
            <person name="Yamada K."/>
            <person name="Nakamura Y."/>
            <person name="Ichinomiya M."/>
            <person name="Sato N."/>
            <person name="Blanc-Mathieu R."/>
            <person name="Endo H."/>
            <person name="Kuwata A."/>
            <person name="Ogata H."/>
        </authorList>
    </citation>
    <scope>NUCLEOTIDE SEQUENCE [LARGE SCALE GENOMIC DNA]</scope>
</reference>
<dbReference type="SMART" id="SM00761">
    <property type="entry name" value="HDAC_interact"/>
    <property type="match status" value="1"/>
</dbReference>
<evidence type="ECO:0000259" key="6">
    <source>
        <dbReference type="SMART" id="SM00761"/>
    </source>
</evidence>
<proteinExistence type="predicted"/>
<organism evidence="7 8">
    <name type="scientific">Tetraparma gracilis</name>
    <dbReference type="NCBI Taxonomy" id="2962635"/>
    <lineage>
        <taxon>Eukaryota</taxon>
        <taxon>Sar</taxon>
        <taxon>Stramenopiles</taxon>
        <taxon>Ochrophyta</taxon>
        <taxon>Bolidophyceae</taxon>
        <taxon>Parmales</taxon>
        <taxon>Triparmaceae</taxon>
        <taxon>Tetraparma</taxon>
    </lineage>
</organism>
<evidence type="ECO:0000256" key="2">
    <source>
        <dbReference type="ARBA" id="ARBA00022491"/>
    </source>
</evidence>
<dbReference type="InterPro" id="IPR003822">
    <property type="entry name" value="PAH"/>
</dbReference>
<evidence type="ECO:0000256" key="1">
    <source>
        <dbReference type="ARBA" id="ARBA00004123"/>
    </source>
</evidence>
<evidence type="ECO:0000256" key="3">
    <source>
        <dbReference type="ARBA" id="ARBA00023242"/>
    </source>
</evidence>
<feature type="domain" description="Histone deacetylase interacting" evidence="6">
    <location>
        <begin position="308"/>
        <end position="409"/>
    </location>
</feature>
<dbReference type="InterPro" id="IPR039774">
    <property type="entry name" value="Sin3-like"/>
</dbReference>
<name>A0ABQ6MRP5_9STRA</name>
<dbReference type="PROSITE" id="PS51477">
    <property type="entry name" value="PAH"/>
    <property type="match status" value="2"/>
</dbReference>
<feature type="non-terminal residue" evidence="7">
    <location>
        <position position="1"/>
    </location>
</feature>
<comment type="subcellular location">
    <subcellularLocation>
        <location evidence="1 4">Nucleus</location>
    </subcellularLocation>
</comment>
<dbReference type="SUPFAM" id="SSF47762">
    <property type="entry name" value="PAH2 domain"/>
    <property type="match status" value="2"/>
</dbReference>
<evidence type="ECO:0000313" key="7">
    <source>
        <dbReference type="EMBL" id="GMI30763.1"/>
    </source>
</evidence>
<evidence type="ECO:0000256" key="4">
    <source>
        <dbReference type="PROSITE-ProRule" id="PRU00810"/>
    </source>
</evidence>
<dbReference type="Proteomes" id="UP001165060">
    <property type="component" value="Unassembled WGS sequence"/>
</dbReference>
<feature type="region of interest" description="Disordered" evidence="5">
    <location>
        <begin position="1"/>
        <end position="33"/>
    </location>
</feature>
<dbReference type="EMBL" id="BRYB01003118">
    <property type="protein sequence ID" value="GMI30763.1"/>
    <property type="molecule type" value="Genomic_DNA"/>
</dbReference>
<keyword evidence="3 4" id="KW-0539">Nucleus</keyword>
<evidence type="ECO:0000256" key="5">
    <source>
        <dbReference type="SAM" id="MobiDB-lite"/>
    </source>
</evidence>
<gene>
    <name evidence="7" type="ORF">TeGR_g9444</name>
</gene>
<protein>
    <recommendedName>
        <fullName evidence="6">Histone deacetylase interacting domain-containing protein</fullName>
    </recommendedName>
</protein>
<dbReference type="Pfam" id="PF02671">
    <property type="entry name" value="PAH"/>
    <property type="match status" value="2"/>
</dbReference>
<keyword evidence="8" id="KW-1185">Reference proteome</keyword>
<dbReference type="PANTHER" id="PTHR12346:SF0">
    <property type="entry name" value="SIN3A, ISOFORM G"/>
    <property type="match status" value="1"/>
</dbReference>
<dbReference type="InterPro" id="IPR036600">
    <property type="entry name" value="PAH_sf"/>
</dbReference>